<dbReference type="EMBL" id="PPQS01000014">
    <property type="protein sequence ID" value="PNZ50549.1"/>
    <property type="molecule type" value="Genomic_DNA"/>
</dbReference>
<organism evidence="2 3">
    <name type="scientific">Staphylococcus schweitzeri</name>
    <dbReference type="NCBI Taxonomy" id="1654388"/>
    <lineage>
        <taxon>Bacteria</taxon>
        <taxon>Bacillati</taxon>
        <taxon>Bacillota</taxon>
        <taxon>Bacilli</taxon>
        <taxon>Bacillales</taxon>
        <taxon>Staphylococcaceae</taxon>
        <taxon>Staphylococcus</taxon>
    </lineage>
</organism>
<evidence type="ECO:0000313" key="3">
    <source>
        <dbReference type="Proteomes" id="UP000236395"/>
    </source>
</evidence>
<protein>
    <submittedName>
        <fullName evidence="2">Uncharacterized protein</fullName>
    </submittedName>
</protein>
<dbReference type="Proteomes" id="UP000236395">
    <property type="component" value="Unassembled WGS sequence"/>
</dbReference>
<reference evidence="2 3" key="1">
    <citation type="submission" date="2017-08" db="EMBL/GenBank/DDBJ databases">
        <title>Draft genome sequences of 64 type strains of genus Staph aureus.</title>
        <authorList>
            <person name="Cole K."/>
            <person name="Golubchik T."/>
            <person name="Russell J."/>
            <person name="Foster D."/>
            <person name="Llewelyn M."/>
            <person name="Wilson D."/>
            <person name="Crook D."/>
            <person name="Paul J."/>
        </authorList>
    </citation>
    <scope>NUCLEOTIDE SEQUENCE [LARGE SCALE GENOMIC DNA]</scope>
    <source>
        <strain evidence="2 3">DSM 28300</strain>
    </source>
</reference>
<gene>
    <name evidence="2" type="ORF">CD116_03415</name>
</gene>
<dbReference type="AlphaFoldDB" id="A0A2K4AKF8"/>
<proteinExistence type="predicted"/>
<sequence>MYVADSVQQRVVRYFVPHKSFYLYPYFSPLNRRVGQSFFLTLTFFDLNSIIVPISQFINIFTLLFSNFHK</sequence>
<evidence type="ECO:0000256" key="1">
    <source>
        <dbReference type="SAM" id="Phobius"/>
    </source>
</evidence>
<accession>A0A2K4AKF8</accession>
<keyword evidence="1" id="KW-0472">Membrane</keyword>
<keyword evidence="1" id="KW-0812">Transmembrane</keyword>
<comment type="caution">
    <text evidence="2">The sequence shown here is derived from an EMBL/GenBank/DDBJ whole genome shotgun (WGS) entry which is preliminary data.</text>
</comment>
<keyword evidence="1" id="KW-1133">Transmembrane helix</keyword>
<name>A0A2K4AKF8_9STAP</name>
<feature type="transmembrane region" description="Helical" evidence="1">
    <location>
        <begin position="38"/>
        <end position="65"/>
    </location>
</feature>
<evidence type="ECO:0000313" key="2">
    <source>
        <dbReference type="EMBL" id="PNZ50549.1"/>
    </source>
</evidence>